<sequence length="84" mass="8561">MSYSSGEYRRGGTSGKATAALVLGILSLVACGILSIVAVIVGHSAMSEIDREGLEGRGLATAGLALGYIALVLWGIGFLVYMAN</sequence>
<feature type="transmembrane region" description="Helical" evidence="1">
    <location>
        <begin position="20"/>
        <end position="41"/>
    </location>
</feature>
<gene>
    <name evidence="3" type="ORF">ACFOY2_14645</name>
</gene>
<dbReference type="Proteomes" id="UP001595851">
    <property type="component" value="Unassembled WGS sequence"/>
</dbReference>
<protein>
    <submittedName>
        <fullName evidence="3">DUF4190 domain-containing protein</fullName>
    </submittedName>
</protein>
<keyword evidence="1" id="KW-0472">Membrane</keyword>
<keyword evidence="1" id="KW-1133">Transmembrane helix</keyword>
<accession>A0ABV8G3A8</accession>
<feature type="domain" description="DUF4190" evidence="2">
    <location>
        <begin position="17"/>
        <end position="76"/>
    </location>
</feature>
<dbReference type="RefSeq" id="WP_379528527.1">
    <property type="nucleotide sequence ID" value="NZ_JBHSBI010000006.1"/>
</dbReference>
<evidence type="ECO:0000313" key="3">
    <source>
        <dbReference type="EMBL" id="MFC4008466.1"/>
    </source>
</evidence>
<feature type="transmembrane region" description="Helical" evidence="1">
    <location>
        <begin position="62"/>
        <end position="83"/>
    </location>
</feature>
<evidence type="ECO:0000259" key="2">
    <source>
        <dbReference type="Pfam" id="PF13828"/>
    </source>
</evidence>
<evidence type="ECO:0000256" key="1">
    <source>
        <dbReference type="SAM" id="Phobius"/>
    </source>
</evidence>
<name>A0ABV8G3A8_9ACTN</name>
<evidence type="ECO:0000313" key="4">
    <source>
        <dbReference type="Proteomes" id="UP001595851"/>
    </source>
</evidence>
<organism evidence="3 4">
    <name type="scientific">Nonomuraea purpurea</name>
    <dbReference type="NCBI Taxonomy" id="1849276"/>
    <lineage>
        <taxon>Bacteria</taxon>
        <taxon>Bacillati</taxon>
        <taxon>Actinomycetota</taxon>
        <taxon>Actinomycetes</taxon>
        <taxon>Streptosporangiales</taxon>
        <taxon>Streptosporangiaceae</taxon>
        <taxon>Nonomuraea</taxon>
    </lineage>
</organism>
<dbReference type="EMBL" id="JBHSBI010000006">
    <property type="protein sequence ID" value="MFC4008466.1"/>
    <property type="molecule type" value="Genomic_DNA"/>
</dbReference>
<keyword evidence="4" id="KW-1185">Reference proteome</keyword>
<dbReference type="Pfam" id="PF13828">
    <property type="entry name" value="DUF4190"/>
    <property type="match status" value="1"/>
</dbReference>
<proteinExistence type="predicted"/>
<keyword evidence="1" id="KW-0812">Transmembrane</keyword>
<dbReference type="InterPro" id="IPR025241">
    <property type="entry name" value="DUF4190"/>
</dbReference>
<comment type="caution">
    <text evidence="3">The sequence shown here is derived from an EMBL/GenBank/DDBJ whole genome shotgun (WGS) entry which is preliminary data.</text>
</comment>
<reference evidence="4" key="1">
    <citation type="journal article" date="2019" name="Int. J. Syst. Evol. Microbiol.">
        <title>The Global Catalogue of Microorganisms (GCM) 10K type strain sequencing project: providing services to taxonomists for standard genome sequencing and annotation.</title>
        <authorList>
            <consortium name="The Broad Institute Genomics Platform"/>
            <consortium name="The Broad Institute Genome Sequencing Center for Infectious Disease"/>
            <person name="Wu L."/>
            <person name="Ma J."/>
        </authorList>
    </citation>
    <scope>NUCLEOTIDE SEQUENCE [LARGE SCALE GENOMIC DNA]</scope>
    <source>
        <strain evidence="4">TBRC 1276</strain>
    </source>
</reference>